<dbReference type="PROSITE" id="PS51257">
    <property type="entry name" value="PROKAR_LIPOPROTEIN"/>
    <property type="match status" value="1"/>
</dbReference>
<dbReference type="InterPro" id="IPR018296">
    <property type="entry name" value="Acid_Pase_classA_bac_CS"/>
</dbReference>
<dbReference type="EMBL" id="LDJL01000034">
    <property type="protein sequence ID" value="KRG66635.1"/>
    <property type="molecule type" value="Genomic_DNA"/>
</dbReference>
<dbReference type="PROSITE" id="PS01157">
    <property type="entry name" value="ACID_PHOSPH_CL_A"/>
    <property type="match status" value="1"/>
</dbReference>
<dbReference type="InterPro" id="IPR000326">
    <property type="entry name" value="PAP2/HPO"/>
</dbReference>
<dbReference type="Gene3D" id="1.20.144.10">
    <property type="entry name" value="Phosphatidic acid phosphatase type 2/haloperoxidase"/>
    <property type="match status" value="1"/>
</dbReference>
<evidence type="ECO:0000313" key="12">
    <source>
        <dbReference type="EMBL" id="KRG72105.1"/>
    </source>
</evidence>
<feature type="domain" description="Phosphatidic acid phosphatase type 2/haloperoxidase" evidence="10">
    <location>
        <begin position="119"/>
        <end position="233"/>
    </location>
</feature>
<feature type="chain" id="PRO_5007428261" description="Acid phosphatase" evidence="9">
    <location>
        <begin position="20"/>
        <end position="278"/>
    </location>
</feature>
<accession>A0A0R0CQC3</accession>
<comment type="subcellular location">
    <subcellularLocation>
        <location evidence="2">Periplasm</location>
    </subcellularLocation>
</comment>
<dbReference type="SUPFAM" id="SSF48317">
    <property type="entry name" value="Acid phosphatase/Vanadium-dependent haloperoxidase"/>
    <property type="match status" value="1"/>
</dbReference>
<evidence type="ECO:0000256" key="9">
    <source>
        <dbReference type="SAM" id="SignalP"/>
    </source>
</evidence>
<evidence type="ECO:0000259" key="10">
    <source>
        <dbReference type="SMART" id="SM00014"/>
    </source>
</evidence>
<dbReference type="AlphaFoldDB" id="A0A0R0CQC3"/>
<evidence type="ECO:0000256" key="2">
    <source>
        <dbReference type="ARBA" id="ARBA00004418"/>
    </source>
</evidence>
<sequence length="278" mass="29611">MIAKHRASAAAGLLLVALAACTTTPSAGVQAVPEIRPGVPAGYLQAGELPDSLALVPVVPAGDSAVYANDVAVSHAALALRDTPRWQQAISDADLSFPHAASSFSCALGLPVDEARSPALYRLLRRSFMDAALSTNAAKNKYQRVRPFMRNEQPLCTPADETALRGNGSYPSGHTAIGWMWGLVLTQVDPQHTDALLARARAFGESRLVCNVHWQSDVWQGRNMATATFARLQSNPSYQADVAAARIEVSRLHQQHAVPEHDCAAEASALSMAIQGVQ</sequence>
<evidence type="ECO:0000256" key="1">
    <source>
        <dbReference type="ARBA" id="ARBA00000032"/>
    </source>
</evidence>
<dbReference type="InterPro" id="IPR036938">
    <property type="entry name" value="PAP2/HPO_sf"/>
</dbReference>
<dbReference type="OrthoDB" id="9805301at2"/>
<evidence type="ECO:0000256" key="3">
    <source>
        <dbReference type="ARBA" id="ARBA00009017"/>
    </source>
</evidence>
<dbReference type="EMBL" id="LDJL01000001">
    <property type="protein sequence ID" value="KRG72105.1"/>
    <property type="molecule type" value="Genomic_DNA"/>
</dbReference>
<dbReference type="STRING" id="344882.ABB29_01255"/>
<protein>
    <recommendedName>
        <fullName evidence="4 8">Acid phosphatase</fullName>
        <ecNumber evidence="4 8">3.1.3.2</ecNumber>
    </recommendedName>
</protein>
<evidence type="ECO:0000256" key="7">
    <source>
        <dbReference type="ARBA" id="ARBA00022801"/>
    </source>
</evidence>
<proteinExistence type="inferred from homology"/>
<evidence type="ECO:0000256" key="8">
    <source>
        <dbReference type="PIRNR" id="PIRNR000897"/>
    </source>
</evidence>
<evidence type="ECO:0000256" key="6">
    <source>
        <dbReference type="ARBA" id="ARBA00022764"/>
    </source>
</evidence>
<reference evidence="12 13" key="1">
    <citation type="submission" date="2015-05" db="EMBL/GenBank/DDBJ databases">
        <title>Genome sequencing and analysis of members of genus Stenotrophomonas.</title>
        <authorList>
            <person name="Patil P.P."/>
            <person name="Midha S."/>
            <person name="Patil P.B."/>
        </authorList>
    </citation>
    <scope>NUCLEOTIDE SEQUENCE [LARGE SCALE GENOMIC DNA]</scope>
    <source>
        <strain evidence="12 13">DSM 21858</strain>
    </source>
</reference>
<dbReference type="InterPro" id="IPR001011">
    <property type="entry name" value="Acid_Pase_classA_bac"/>
</dbReference>
<dbReference type="GO" id="GO:0003993">
    <property type="term" value="F:acid phosphatase activity"/>
    <property type="evidence" value="ECO:0007669"/>
    <property type="project" value="UniProtKB-EC"/>
</dbReference>
<evidence type="ECO:0000313" key="13">
    <source>
        <dbReference type="Proteomes" id="UP000052052"/>
    </source>
</evidence>
<dbReference type="PIRSF" id="PIRSF000897">
    <property type="entry name" value="Acid_Ptase_ClsA"/>
    <property type="match status" value="1"/>
</dbReference>
<dbReference type="GO" id="GO:0030288">
    <property type="term" value="C:outer membrane-bounded periplasmic space"/>
    <property type="evidence" value="ECO:0007669"/>
    <property type="project" value="InterPro"/>
</dbReference>
<gene>
    <name evidence="12" type="ORF">ABB29_01255</name>
    <name evidence="11" type="ORF">ABB29_15905</name>
</gene>
<comment type="similarity">
    <text evidence="3 8">Belongs to the class A bacterial acid phosphatase family.</text>
</comment>
<feature type="signal peptide" evidence="9">
    <location>
        <begin position="1"/>
        <end position="19"/>
    </location>
</feature>
<evidence type="ECO:0000313" key="11">
    <source>
        <dbReference type="EMBL" id="KRG66635.1"/>
    </source>
</evidence>
<dbReference type="PRINTS" id="PR00483">
    <property type="entry name" value="BACPHPHTASE"/>
</dbReference>
<keyword evidence="13" id="KW-1185">Reference proteome</keyword>
<dbReference type="EC" id="3.1.3.2" evidence="4 8"/>
<keyword evidence="5 9" id="KW-0732">Signal</keyword>
<dbReference type="CDD" id="cd03397">
    <property type="entry name" value="PAP2_acid_phosphatase"/>
    <property type="match status" value="1"/>
</dbReference>
<dbReference type="SMART" id="SM00014">
    <property type="entry name" value="acidPPc"/>
    <property type="match status" value="1"/>
</dbReference>
<evidence type="ECO:0000256" key="4">
    <source>
        <dbReference type="ARBA" id="ARBA00012646"/>
    </source>
</evidence>
<organism evidence="12 13">
    <name type="scientific">Pseudoxanthomonas dokdonensis</name>
    <dbReference type="NCBI Taxonomy" id="344882"/>
    <lineage>
        <taxon>Bacteria</taxon>
        <taxon>Pseudomonadati</taxon>
        <taxon>Pseudomonadota</taxon>
        <taxon>Gammaproteobacteria</taxon>
        <taxon>Lysobacterales</taxon>
        <taxon>Lysobacteraceae</taxon>
        <taxon>Pseudoxanthomonas</taxon>
    </lineage>
</organism>
<dbReference type="PATRIC" id="fig|344882.3.peg.1942"/>
<name>A0A0R0CQC3_9GAMM</name>
<evidence type="ECO:0000256" key="5">
    <source>
        <dbReference type="ARBA" id="ARBA00022729"/>
    </source>
</evidence>
<keyword evidence="6" id="KW-0574">Periplasm</keyword>
<dbReference type="Pfam" id="PF01569">
    <property type="entry name" value="PAP2"/>
    <property type="match status" value="1"/>
</dbReference>
<dbReference type="Proteomes" id="UP000052052">
    <property type="component" value="Unassembled WGS sequence"/>
</dbReference>
<comment type="catalytic activity">
    <reaction evidence="1 8">
        <text>a phosphate monoester + H2O = an alcohol + phosphate</text>
        <dbReference type="Rhea" id="RHEA:15017"/>
        <dbReference type="ChEBI" id="CHEBI:15377"/>
        <dbReference type="ChEBI" id="CHEBI:30879"/>
        <dbReference type="ChEBI" id="CHEBI:43474"/>
        <dbReference type="ChEBI" id="CHEBI:67140"/>
        <dbReference type="EC" id="3.1.3.2"/>
    </reaction>
</comment>
<comment type="caution">
    <text evidence="12">The sequence shown here is derived from an EMBL/GenBank/DDBJ whole genome shotgun (WGS) entry which is preliminary data.</text>
</comment>
<keyword evidence="7 8" id="KW-0378">Hydrolase</keyword>